<dbReference type="Pfam" id="PF20579">
    <property type="entry name" value="LapA"/>
    <property type="match status" value="2"/>
</dbReference>
<dbReference type="SUPFAM" id="SSF141072">
    <property type="entry name" value="CalX-like"/>
    <property type="match status" value="1"/>
</dbReference>
<evidence type="ECO:0000313" key="4">
    <source>
        <dbReference type="Proteomes" id="UP000182894"/>
    </source>
</evidence>
<proteinExistence type="predicted"/>
<gene>
    <name evidence="3" type="ORF">SAMN05216605_116130</name>
</gene>
<name>A0A1G8N0K8_9PSED</name>
<dbReference type="Gene3D" id="2.60.40.2030">
    <property type="match status" value="1"/>
</dbReference>
<protein>
    <submittedName>
        <fullName evidence="3">Surface adhesion protein</fullName>
    </submittedName>
</protein>
<dbReference type="InterPro" id="IPR047777">
    <property type="entry name" value="LapA-like_RM"/>
</dbReference>
<sequence length="401" mass="39997">MSSVVAIVKSIVGQVVAVSPEGIRRVLIEGDRLLAGEQVLTGPEGSVTLQLPDGRQLDMGRDSQWSSDAPTSTTNLAEATEQAAPSVAELQQAIAAGADPTKDLEATAAGQTTGSTDGGNAGGGHSVVMLTETAAVVNPNIGFNTNGLGNNAATATEQDAGVPQRASTLSLTATPTLTEAGGALVYTASVTQAPLSDLTITLSNGSVIVIQAGQTSGSVTVQIPNGNTPYLDAHDVTTTITGTTGGSGLVLTTNPAPAVTTITDTIDTTVATITGSTQVTEGQTATYTISLSNPAQTEVTVNLTYSGTAADGSDYTKVVSVKIPAGASSATFDLATLNDTIPEGVENVTVSIGGITGGNFENVVVSGTNGSVTTTIVDNDALPVVDLNGSANGINSETTFT</sequence>
<dbReference type="Proteomes" id="UP000182894">
    <property type="component" value="Unassembled WGS sequence"/>
</dbReference>
<dbReference type="RefSeq" id="WP_074757094.1">
    <property type="nucleotide sequence ID" value="NZ_FNCO01000016.1"/>
</dbReference>
<evidence type="ECO:0000256" key="1">
    <source>
        <dbReference type="SAM" id="MobiDB-lite"/>
    </source>
</evidence>
<feature type="domain" description="LapA adhesin" evidence="2">
    <location>
        <begin position="167"/>
        <end position="265"/>
    </location>
</feature>
<accession>A0A1G8N0K8</accession>
<keyword evidence="4" id="KW-1185">Reference proteome</keyword>
<evidence type="ECO:0000259" key="2">
    <source>
        <dbReference type="Pfam" id="PF20579"/>
    </source>
</evidence>
<dbReference type="EMBL" id="FNCO01000016">
    <property type="protein sequence ID" value="SDI73683.1"/>
    <property type="molecule type" value="Genomic_DNA"/>
</dbReference>
<feature type="region of interest" description="Disordered" evidence="1">
    <location>
        <begin position="44"/>
        <end position="71"/>
    </location>
</feature>
<dbReference type="STRING" id="89065.SAMN05216605_116130"/>
<dbReference type="OrthoDB" id="9813456at2"/>
<evidence type="ECO:0000313" key="3">
    <source>
        <dbReference type="EMBL" id="SDI73683.1"/>
    </source>
</evidence>
<dbReference type="InterPro" id="IPR038081">
    <property type="entry name" value="CalX-like_sf"/>
</dbReference>
<dbReference type="AlphaFoldDB" id="A0A1G8N0K8"/>
<feature type="domain" description="LapA adhesin" evidence="2">
    <location>
        <begin position="267"/>
        <end position="378"/>
    </location>
</feature>
<dbReference type="InterPro" id="IPR046779">
    <property type="entry name" value="LapA_adhesin_dom"/>
</dbReference>
<reference evidence="4" key="1">
    <citation type="submission" date="2016-10" db="EMBL/GenBank/DDBJ databases">
        <authorList>
            <person name="Varghese N."/>
            <person name="Submissions S."/>
        </authorList>
    </citation>
    <scope>NUCLEOTIDE SEQUENCE [LARGE SCALE GENOMIC DNA]</scope>
    <source>
        <strain evidence="4">ATCC 700689</strain>
    </source>
</reference>
<feature type="compositionally biased region" description="Gly residues" evidence="1">
    <location>
        <begin position="116"/>
        <end position="125"/>
    </location>
</feature>
<organism evidence="3 4">
    <name type="scientific">Pseudomonas abietaniphila</name>
    <dbReference type="NCBI Taxonomy" id="89065"/>
    <lineage>
        <taxon>Bacteria</taxon>
        <taxon>Pseudomonadati</taxon>
        <taxon>Pseudomonadota</taxon>
        <taxon>Gammaproteobacteria</taxon>
        <taxon>Pseudomonadales</taxon>
        <taxon>Pseudomonadaceae</taxon>
        <taxon>Pseudomonas</taxon>
    </lineage>
</organism>
<dbReference type="NCBIfam" id="NF033682">
    <property type="entry name" value="retention_LapA"/>
    <property type="match status" value="1"/>
</dbReference>
<feature type="region of interest" description="Disordered" evidence="1">
    <location>
        <begin position="100"/>
        <end position="125"/>
    </location>
</feature>